<dbReference type="InterPro" id="IPR000531">
    <property type="entry name" value="Beta-barrel_TonB"/>
</dbReference>
<reference evidence="8" key="1">
    <citation type="submission" date="2019-08" db="EMBL/GenBank/DDBJ databases">
        <authorList>
            <person name="Kucharzyk K."/>
            <person name="Murdoch R.W."/>
            <person name="Higgins S."/>
            <person name="Loffler F."/>
        </authorList>
    </citation>
    <scope>NUCLEOTIDE SEQUENCE</scope>
</reference>
<dbReference type="Gene3D" id="2.40.170.20">
    <property type="entry name" value="TonB-dependent receptor, beta-barrel domain"/>
    <property type="match status" value="1"/>
</dbReference>
<feature type="domain" description="TonB-dependent receptor-like beta-barrel" evidence="7">
    <location>
        <begin position="35"/>
        <end position="446"/>
    </location>
</feature>
<protein>
    <submittedName>
        <fullName evidence="8">TonB-dependent receptor SusC</fullName>
    </submittedName>
</protein>
<keyword evidence="4" id="KW-0798">TonB box</keyword>
<evidence type="ECO:0000313" key="8">
    <source>
        <dbReference type="EMBL" id="MPM64649.1"/>
    </source>
</evidence>
<organism evidence="8">
    <name type="scientific">bioreactor metagenome</name>
    <dbReference type="NCBI Taxonomy" id="1076179"/>
    <lineage>
        <taxon>unclassified sequences</taxon>
        <taxon>metagenomes</taxon>
        <taxon>ecological metagenomes</taxon>
    </lineage>
</organism>
<comment type="caution">
    <text evidence="8">The sequence shown here is derived from an EMBL/GenBank/DDBJ whole genome shotgun (WGS) entry which is preliminary data.</text>
</comment>
<dbReference type="AlphaFoldDB" id="A0A645BGQ8"/>
<dbReference type="InterPro" id="IPR039426">
    <property type="entry name" value="TonB-dep_rcpt-like"/>
</dbReference>
<dbReference type="EMBL" id="VSSQ01020070">
    <property type="protein sequence ID" value="MPM64649.1"/>
    <property type="molecule type" value="Genomic_DNA"/>
</dbReference>
<comment type="subcellular location">
    <subcellularLocation>
        <location evidence="1">Cell outer membrane</location>
        <topology evidence="1">Multi-pass membrane protein</topology>
    </subcellularLocation>
</comment>
<dbReference type="SUPFAM" id="SSF56935">
    <property type="entry name" value="Porins"/>
    <property type="match status" value="1"/>
</dbReference>
<dbReference type="InterPro" id="IPR036942">
    <property type="entry name" value="Beta-barrel_TonB_sf"/>
</dbReference>
<dbReference type="NCBIfam" id="TIGR04056">
    <property type="entry name" value="OMP_RagA_SusC"/>
    <property type="match status" value="1"/>
</dbReference>
<evidence type="ECO:0000256" key="5">
    <source>
        <dbReference type="ARBA" id="ARBA00023136"/>
    </source>
</evidence>
<keyword evidence="5" id="KW-0472">Membrane</keyword>
<keyword evidence="8" id="KW-0675">Receptor</keyword>
<name>A0A645BGQ8_9ZZZZ</name>
<keyword evidence="2" id="KW-0813">Transport</keyword>
<accession>A0A645BGQ8</accession>
<dbReference type="InterPro" id="IPR023996">
    <property type="entry name" value="TonB-dep_OMP_SusC/RagA"/>
</dbReference>
<proteinExistence type="predicted"/>
<evidence type="ECO:0000256" key="6">
    <source>
        <dbReference type="ARBA" id="ARBA00023237"/>
    </source>
</evidence>
<evidence type="ECO:0000256" key="2">
    <source>
        <dbReference type="ARBA" id="ARBA00022448"/>
    </source>
</evidence>
<dbReference type="Pfam" id="PF00593">
    <property type="entry name" value="TonB_dep_Rec_b-barrel"/>
    <property type="match status" value="1"/>
</dbReference>
<evidence type="ECO:0000256" key="4">
    <source>
        <dbReference type="ARBA" id="ARBA00023077"/>
    </source>
</evidence>
<keyword evidence="6" id="KW-0998">Cell outer membrane</keyword>
<sequence>MLGHSFQKIGHRDINLDGRGFPSPSFDVIGVAAEIAGHSGNNVAYAMESYFGRASTAYKDRYILTATLRTDGSSKFHRNRRWGWFPSLSLGWNVSEEEFMKNSDIDFKFRMSYGRTGNQEGIGRYAYQSFLSGGNNYGGESGIATSNSDFGNIDVTWEKADQYDIGFDLSFLKGRINTMVDLYQKNTTDLLYDMPMHATTGRTNILTNIGSMQNKGIEFTINTHFNIGKVDWLTQFNIAHNQNKITKLLDHNNPISIGGNRALQVGKELGVFYIFEQEGIYQYDGEVPAEQYAMGVRAGDVKWRDLDGNGIINDDDRVVTGSSNPDFFGGLNNTFRYNNFQLDLFFTYMYGNNVFAQWQNDLSKVGHTNAVMQKYVDRRWTGPGTTNKYPRSVVGDTNNTRNSTRILEDGSFIRLRNLTFAYDVPNKFLERYGVKGLRLYLQGDNLFVLTKYTGWDPETNDNMDPRFFGVATLGVPQPRSFSLGVNLNF</sequence>
<evidence type="ECO:0000256" key="3">
    <source>
        <dbReference type="ARBA" id="ARBA00022692"/>
    </source>
</evidence>
<evidence type="ECO:0000259" key="7">
    <source>
        <dbReference type="Pfam" id="PF00593"/>
    </source>
</evidence>
<dbReference type="PROSITE" id="PS52016">
    <property type="entry name" value="TONB_DEPENDENT_REC_3"/>
    <property type="match status" value="1"/>
</dbReference>
<gene>
    <name evidence="8" type="primary">susC_134</name>
    <name evidence="8" type="ORF">SDC9_111536</name>
</gene>
<dbReference type="GO" id="GO:0009279">
    <property type="term" value="C:cell outer membrane"/>
    <property type="evidence" value="ECO:0007669"/>
    <property type="project" value="UniProtKB-SubCell"/>
</dbReference>
<keyword evidence="3" id="KW-0812">Transmembrane</keyword>
<evidence type="ECO:0000256" key="1">
    <source>
        <dbReference type="ARBA" id="ARBA00004571"/>
    </source>
</evidence>